<keyword evidence="8" id="KW-1185">Reference proteome</keyword>
<feature type="signal peptide" evidence="7">
    <location>
        <begin position="1"/>
        <end position="19"/>
    </location>
</feature>
<name>A0A6P8GHH0_CLUHA</name>
<evidence type="ECO:0000256" key="6">
    <source>
        <dbReference type="SAM" id="Phobius"/>
    </source>
</evidence>
<feature type="transmembrane region" description="Helical" evidence="6">
    <location>
        <begin position="319"/>
        <end position="342"/>
    </location>
</feature>
<accession>A0A6P8GHH0</accession>
<evidence type="ECO:0000256" key="7">
    <source>
        <dbReference type="SAM" id="SignalP"/>
    </source>
</evidence>
<feature type="transmembrane region" description="Helical" evidence="6">
    <location>
        <begin position="277"/>
        <end position="299"/>
    </location>
</feature>
<feature type="transmembrane region" description="Helical" evidence="6">
    <location>
        <begin position="170"/>
        <end position="191"/>
    </location>
</feature>
<comment type="subcellular location">
    <subcellularLocation>
        <location evidence="1">Membrane</location>
        <topology evidence="1">Multi-pass membrane protein</topology>
    </subcellularLocation>
</comment>
<dbReference type="InterPro" id="IPR010651">
    <property type="entry name" value="Sugar_transport"/>
</dbReference>
<comment type="similarity">
    <text evidence="2">Belongs to the TMEM144 family.</text>
</comment>
<protein>
    <submittedName>
        <fullName evidence="9">Transmembrane protein 144-like</fullName>
    </submittedName>
</protein>
<dbReference type="PANTHER" id="PTHR16119">
    <property type="entry name" value="TRANSMEMBRANE PROTEIN 144"/>
    <property type="match status" value="1"/>
</dbReference>
<evidence type="ECO:0000256" key="1">
    <source>
        <dbReference type="ARBA" id="ARBA00004141"/>
    </source>
</evidence>
<keyword evidence="7" id="KW-0732">Signal</keyword>
<feature type="transmembrane region" description="Helical" evidence="6">
    <location>
        <begin position="85"/>
        <end position="104"/>
    </location>
</feature>
<dbReference type="AlphaFoldDB" id="A0A6P8GHH0"/>
<dbReference type="PANTHER" id="PTHR16119:SF17">
    <property type="entry name" value="TRANSMEMBRANE PROTEIN 144"/>
    <property type="match status" value="1"/>
</dbReference>
<feature type="transmembrane region" description="Helical" evidence="6">
    <location>
        <begin position="381"/>
        <end position="404"/>
    </location>
</feature>
<dbReference type="KEGG" id="char:105891541"/>
<keyword evidence="5 6" id="KW-0472">Membrane</keyword>
<dbReference type="GeneID" id="105891541"/>
<dbReference type="GO" id="GO:0015144">
    <property type="term" value="F:carbohydrate transmembrane transporter activity"/>
    <property type="evidence" value="ECO:0007669"/>
    <property type="project" value="InterPro"/>
</dbReference>
<feature type="transmembrane region" description="Helical" evidence="6">
    <location>
        <begin position="116"/>
        <end position="136"/>
    </location>
</feature>
<feature type="transmembrane region" description="Helical" evidence="6">
    <location>
        <begin position="203"/>
        <end position="222"/>
    </location>
</feature>
<dbReference type="InterPro" id="IPR012435">
    <property type="entry name" value="TMEM144"/>
</dbReference>
<proteinExistence type="inferred from homology"/>
<evidence type="ECO:0000313" key="9">
    <source>
        <dbReference type="RefSeq" id="XP_031434882.2"/>
    </source>
</evidence>
<sequence>MDHRAVLLTLCTLLCVTFAADQMIGGKAGSILYIIMIYPNCVIIKLCLFTSVNTCLFKDGHSHELSGAKLSLLGETSNGTNTADLTYGFISCAVAVVFYGSNFVPVKKIDTGDGMFFQWVLCAAIWIVSLVTNLILNCPRFWPLAMLGGAIWATGNITVVPIVKTIGLGLGLLIWASFNLLMGWASSRFGWFGINAESVGKPVLNYIGAGLCLLSAIVFFFVKSDVRTAEETPLLIAAETPLLSITRRDTSTHTVNSEDAASDDSWVDRLRPSTKRLVGFSMAVFAGLLYGSSFIPVLYMKSHADDPDSHFHGASQFDLDYVFAQFSGILLTSTVYFLIYCAAMKNKPKVFFKAILPGFASGTMWGVATCCFFLANNYLSPVVSFPIVTTVPGLIAAVWGVVVFKEVKGLRNFLVLGFAFCLVLTGALLTGFSKV</sequence>
<keyword evidence="3 6" id="KW-0812">Transmembrane</keyword>
<evidence type="ECO:0000256" key="4">
    <source>
        <dbReference type="ARBA" id="ARBA00022989"/>
    </source>
</evidence>
<dbReference type="OrthoDB" id="426527at2759"/>
<evidence type="ECO:0000256" key="5">
    <source>
        <dbReference type="ARBA" id="ARBA00023136"/>
    </source>
</evidence>
<feature type="chain" id="PRO_5035227281" evidence="7">
    <location>
        <begin position="20"/>
        <end position="435"/>
    </location>
</feature>
<feature type="transmembrane region" description="Helical" evidence="6">
    <location>
        <begin position="142"/>
        <end position="163"/>
    </location>
</feature>
<dbReference type="RefSeq" id="XP_031434882.2">
    <property type="nucleotide sequence ID" value="XM_031579022.2"/>
</dbReference>
<evidence type="ECO:0000256" key="2">
    <source>
        <dbReference type="ARBA" id="ARBA00005731"/>
    </source>
</evidence>
<reference evidence="9" key="1">
    <citation type="submission" date="2025-08" db="UniProtKB">
        <authorList>
            <consortium name="RefSeq"/>
        </authorList>
    </citation>
    <scope>IDENTIFICATION</scope>
</reference>
<feature type="transmembrane region" description="Helical" evidence="6">
    <location>
        <begin position="413"/>
        <end position="432"/>
    </location>
</feature>
<feature type="transmembrane region" description="Helical" evidence="6">
    <location>
        <begin position="354"/>
        <end position="375"/>
    </location>
</feature>
<dbReference type="Pfam" id="PF07857">
    <property type="entry name" value="TMEM144"/>
    <property type="match status" value="1"/>
</dbReference>
<organism evidence="8 9">
    <name type="scientific">Clupea harengus</name>
    <name type="common">Atlantic herring</name>
    <dbReference type="NCBI Taxonomy" id="7950"/>
    <lineage>
        <taxon>Eukaryota</taxon>
        <taxon>Metazoa</taxon>
        <taxon>Chordata</taxon>
        <taxon>Craniata</taxon>
        <taxon>Vertebrata</taxon>
        <taxon>Euteleostomi</taxon>
        <taxon>Actinopterygii</taxon>
        <taxon>Neopterygii</taxon>
        <taxon>Teleostei</taxon>
        <taxon>Clupei</taxon>
        <taxon>Clupeiformes</taxon>
        <taxon>Clupeoidei</taxon>
        <taxon>Clupeidae</taxon>
        <taxon>Clupea</taxon>
    </lineage>
</organism>
<keyword evidence="4 6" id="KW-1133">Transmembrane helix</keyword>
<gene>
    <name evidence="9" type="primary">LOC105891541</name>
</gene>
<evidence type="ECO:0000313" key="8">
    <source>
        <dbReference type="Proteomes" id="UP000515152"/>
    </source>
</evidence>
<dbReference type="GO" id="GO:0016020">
    <property type="term" value="C:membrane"/>
    <property type="evidence" value="ECO:0007669"/>
    <property type="project" value="UniProtKB-SubCell"/>
</dbReference>
<dbReference type="Proteomes" id="UP000515152">
    <property type="component" value="Chromosome 1"/>
</dbReference>
<evidence type="ECO:0000256" key="3">
    <source>
        <dbReference type="ARBA" id="ARBA00022692"/>
    </source>
</evidence>